<feature type="domain" description="Transcription factor zinc-finger" evidence="1">
    <location>
        <begin position="45"/>
        <end position="87"/>
    </location>
</feature>
<feature type="domain" description="Transcription factor zinc-finger" evidence="1">
    <location>
        <begin position="119"/>
        <end position="159"/>
    </location>
</feature>
<gene>
    <name evidence="2" type="ORF">MTBBW1_1680028</name>
</gene>
<protein>
    <recommendedName>
        <fullName evidence="1">Transcription factor zinc-finger domain-containing protein</fullName>
    </recommendedName>
</protein>
<dbReference type="AlphaFoldDB" id="A0A1W1H9J8"/>
<organism evidence="2 3">
    <name type="scientific">Desulfamplus magnetovallimortis</name>
    <dbReference type="NCBI Taxonomy" id="1246637"/>
    <lineage>
        <taxon>Bacteria</taxon>
        <taxon>Pseudomonadati</taxon>
        <taxon>Thermodesulfobacteriota</taxon>
        <taxon>Desulfobacteria</taxon>
        <taxon>Desulfobacterales</taxon>
        <taxon>Desulfobacteraceae</taxon>
        <taxon>Desulfamplus</taxon>
    </lineage>
</organism>
<dbReference type="InterPro" id="IPR027392">
    <property type="entry name" value="TF_Znf"/>
</dbReference>
<evidence type="ECO:0000313" key="3">
    <source>
        <dbReference type="Proteomes" id="UP000191931"/>
    </source>
</evidence>
<dbReference type="STRING" id="1246637.MTBBW1_1680028"/>
<dbReference type="EMBL" id="FWEV01000077">
    <property type="protein sequence ID" value="SLM29116.1"/>
    <property type="molecule type" value="Genomic_DNA"/>
</dbReference>
<dbReference type="Proteomes" id="UP000191931">
    <property type="component" value="Unassembled WGS sequence"/>
</dbReference>
<accession>A0A1W1H9J8</accession>
<keyword evidence="3" id="KW-1185">Reference proteome</keyword>
<evidence type="ECO:0000259" key="1">
    <source>
        <dbReference type="Pfam" id="PF13453"/>
    </source>
</evidence>
<sequence>MSKCINCSAPLPPNSITCEYCGSRNDTDLMGVHTYTTHELESGRTCPRCNITLQTIDLKINGRFFIERCDQCMGLFFDPGELELLLEESVKNVYDINLEKLDNINTAMTPDKIKITYIKCPVCRKFMNRMNFGTRSGVIVDRCREHGIWLDGGELRHLFEWKKAGGSLLHDKRELERMEEEQLQKEREERQRSMEYASWTDNPMGHGTRDENLGTVIKGVLSWLF</sequence>
<dbReference type="OrthoDB" id="9814037at2"/>
<dbReference type="RefSeq" id="WP_080805811.1">
    <property type="nucleotide sequence ID" value="NZ_LT828551.1"/>
</dbReference>
<proteinExistence type="predicted"/>
<dbReference type="Pfam" id="PF13453">
    <property type="entry name" value="Zn_ribbon_TFIIB"/>
    <property type="match status" value="2"/>
</dbReference>
<evidence type="ECO:0000313" key="2">
    <source>
        <dbReference type="EMBL" id="SLM29116.1"/>
    </source>
</evidence>
<name>A0A1W1H9J8_9BACT</name>
<reference evidence="2 3" key="1">
    <citation type="submission" date="2017-03" db="EMBL/GenBank/DDBJ databases">
        <authorList>
            <person name="Afonso C.L."/>
            <person name="Miller P.J."/>
            <person name="Scott M.A."/>
            <person name="Spackman E."/>
            <person name="Goraichik I."/>
            <person name="Dimitrov K.M."/>
            <person name="Suarez D.L."/>
            <person name="Swayne D.E."/>
        </authorList>
    </citation>
    <scope>NUCLEOTIDE SEQUENCE [LARGE SCALE GENOMIC DNA]</scope>
    <source>
        <strain evidence="2">PRJEB14757</strain>
    </source>
</reference>